<dbReference type="AlphaFoldDB" id="A0AA38VFQ2"/>
<dbReference type="EMBL" id="JANBVO010000188">
    <property type="protein sequence ID" value="KAJ9129475.1"/>
    <property type="molecule type" value="Genomic_DNA"/>
</dbReference>
<feature type="compositionally biased region" description="Basic and acidic residues" evidence="1">
    <location>
        <begin position="162"/>
        <end position="183"/>
    </location>
</feature>
<dbReference type="InterPro" id="IPR046347">
    <property type="entry name" value="bZIP_sf"/>
</dbReference>
<organism evidence="3 4">
    <name type="scientific">Pleurostoma richardsiae</name>
    <dbReference type="NCBI Taxonomy" id="41990"/>
    <lineage>
        <taxon>Eukaryota</taxon>
        <taxon>Fungi</taxon>
        <taxon>Dikarya</taxon>
        <taxon>Ascomycota</taxon>
        <taxon>Pezizomycotina</taxon>
        <taxon>Sordariomycetes</taxon>
        <taxon>Sordariomycetidae</taxon>
        <taxon>Calosphaeriales</taxon>
        <taxon>Pleurostomataceae</taxon>
        <taxon>Pleurostoma</taxon>
    </lineage>
</organism>
<evidence type="ECO:0000313" key="3">
    <source>
        <dbReference type="EMBL" id="KAJ9129475.1"/>
    </source>
</evidence>
<dbReference type="GO" id="GO:0003700">
    <property type="term" value="F:DNA-binding transcription factor activity"/>
    <property type="evidence" value="ECO:0007669"/>
    <property type="project" value="InterPro"/>
</dbReference>
<dbReference type="CDD" id="cd14687">
    <property type="entry name" value="bZIP_ATF2"/>
    <property type="match status" value="1"/>
</dbReference>
<gene>
    <name evidence="3" type="ORF">NKR23_g12526</name>
</gene>
<protein>
    <recommendedName>
        <fullName evidence="2">BZIP domain-containing protein</fullName>
    </recommendedName>
</protein>
<dbReference type="InterPro" id="IPR004827">
    <property type="entry name" value="bZIP"/>
</dbReference>
<evidence type="ECO:0000256" key="1">
    <source>
        <dbReference type="SAM" id="MobiDB-lite"/>
    </source>
</evidence>
<feature type="compositionally biased region" description="Low complexity" evidence="1">
    <location>
        <begin position="218"/>
        <end position="229"/>
    </location>
</feature>
<feature type="domain" description="BZIP" evidence="2">
    <location>
        <begin position="240"/>
        <end position="253"/>
    </location>
</feature>
<name>A0AA38VFQ2_9PEZI</name>
<sequence length="342" mass="37874">MMNVDYFAGAPRSGTFSGFNSEDNAFGYDNSDTSARRAYLTGQQDIYGGFDDISPAITLDGLVSPTSESQRASAAQQYLCYDSCFYNHHPPGISTASHDGYGMHEHQHVEPHAPKGDGTHRDFNNDLVSPISLAVRPAMMQMDANLLLMSMLATLIPSNQHRVRDANVERKPPTARQLRDTPSRTRKQAGLEVEPQQQQQQPQHQAKQQPQKARRLLPQQSAPPTTSSSVESGGEHDDQRARNRAAASKCRTKSRAAINQLEESHKAVSEKHDMLSVHHAQLQNEVLLLKMEILRHGECDCPLIREYIANTALLISQGRKGSTKLPDGPEQMAGLARQGRHN</sequence>
<feature type="compositionally biased region" description="Low complexity" evidence="1">
    <location>
        <begin position="195"/>
        <end position="211"/>
    </location>
</feature>
<feature type="region of interest" description="Disordered" evidence="1">
    <location>
        <begin position="162"/>
        <end position="255"/>
    </location>
</feature>
<accession>A0AA38VFQ2</accession>
<evidence type="ECO:0000259" key="2">
    <source>
        <dbReference type="PROSITE" id="PS00036"/>
    </source>
</evidence>
<dbReference type="SUPFAM" id="SSF57959">
    <property type="entry name" value="Leucine zipper domain"/>
    <property type="match status" value="1"/>
</dbReference>
<dbReference type="Gene3D" id="1.20.5.170">
    <property type="match status" value="1"/>
</dbReference>
<comment type="caution">
    <text evidence="3">The sequence shown here is derived from an EMBL/GenBank/DDBJ whole genome shotgun (WGS) entry which is preliminary data.</text>
</comment>
<proteinExistence type="predicted"/>
<reference evidence="3" key="1">
    <citation type="submission" date="2022-07" db="EMBL/GenBank/DDBJ databases">
        <title>Fungi with potential for degradation of polypropylene.</title>
        <authorList>
            <person name="Gostincar C."/>
        </authorList>
    </citation>
    <scope>NUCLEOTIDE SEQUENCE</scope>
    <source>
        <strain evidence="3">EXF-13308</strain>
    </source>
</reference>
<dbReference type="Pfam" id="PF07716">
    <property type="entry name" value="bZIP_2"/>
    <property type="match status" value="1"/>
</dbReference>
<keyword evidence="4" id="KW-1185">Reference proteome</keyword>
<feature type="region of interest" description="Disordered" evidence="1">
    <location>
        <begin position="319"/>
        <end position="342"/>
    </location>
</feature>
<dbReference type="PROSITE" id="PS00036">
    <property type="entry name" value="BZIP_BASIC"/>
    <property type="match status" value="1"/>
</dbReference>
<evidence type="ECO:0000313" key="4">
    <source>
        <dbReference type="Proteomes" id="UP001174694"/>
    </source>
</evidence>
<dbReference type="Proteomes" id="UP001174694">
    <property type="component" value="Unassembled WGS sequence"/>
</dbReference>